<reference evidence="3" key="1">
    <citation type="submission" date="2020-09" db="EMBL/GenBank/DDBJ databases">
        <title>Pelobacter alkaliphilus sp. nov., a novel anaerobic arsenate-reducing bacterium from terrestrial mud volcano.</title>
        <authorList>
            <person name="Khomyakova M.A."/>
            <person name="Merkel A.Y."/>
            <person name="Slobodkin A.I."/>
        </authorList>
    </citation>
    <scope>NUCLEOTIDE SEQUENCE</scope>
    <source>
        <strain evidence="3">M08fum</strain>
    </source>
</reference>
<dbReference type="Pfam" id="PF13116">
    <property type="entry name" value="YhdP"/>
    <property type="match status" value="2"/>
</dbReference>
<dbReference type="PANTHER" id="PTHR30441">
    <property type="entry name" value="DUF748 DOMAIN-CONTAINING PROTEIN"/>
    <property type="match status" value="1"/>
</dbReference>
<keyword evidence="1" id="KW-0472">Membrane</keyword>
<proteinExistence type="predicted"/>
<dbReference type="GO" id="GO:0090313">
    <property type="term" value="P:regulation of protein targeting to membrane"/>
    <property type="evidence" value="ECO:0007669"/>
    <property type="project" value="TreeGrafter"/>
</dbReference>
<accession>A0A8J6QVA1</accession>
<comment type="caution">
    <text evidence="3">The sequence shown here is derived from an EMBL/GenBank/DDBJ whole genome shotgun (WGS) entry which is preliminary data.</text>
</comment>
<dbReference type="EMBL" id="JACWUN010000015">
    <property type="protein sequence ID" value="MBD1401450.1"/>
    <property type="molecule type" value="Genomic_DNA"/>
</dbReference>
<keyword evidence="1" id="KW-1133">Transmembrane helix</keyword>
<evidence type="ECO:0000256" key="1">
    <source>
        <dbReference type="SAM" id="Phobius"/>
    </source>
</evidence>
<gene>
    <name evidence="3" type="ORF">ICT70_12320</name>
</gene>
<keyword evidence="4" id="KW-1185">Reference proteome</keyword>
<name>A0A8J6QVA1_9BACT</name>
<evidence type="ECO:0000259" key="2">
    <source>
        <dbReference type="Pfam" id="PF13116"/>
    </source>
</evidence>
<evidence type="ECO:0000313" key="4">
    <source>
        <dbReference type="Proteomes" id="UP000632828"/>
    </source>
</evidence>
<dbReference type="GO" id="GO:0005886">
    <property type="term" value="C:plasma membrane"/>
    <property type="evidence" value="ECO:0007669"/>
    <property type="project" value="TreeGrafter"/>
</dbReference>
<evidence type="ECO:0000313" key="3">
    <source>
        <dbReference type="EMBL" id="MBD1401450.1"/>
    </source>
</evidence>
<organism evidence="3 4">
    <name type="scientific">Pelovirga terrestris</name>
    <dbReference type="NCBI Taxonomy" id="2771352"/>
    <lineage>
        <taxon>Bacteria</taxon>
        <taxon>Pseudomonadati</taxon>
        <taxon>Thermodesulfobacteriota</taxon>
        <taxon>Desulfuromonadia</taxon>
        <taxon>Geobacterales</taxon>
        <taxon>Geobacteraceae</taxon>
        <taxon>Pelovirga</taxon>
    </lineage>
</organism>
<feature type="domain" description="YhdP central" evidence="2">
    <location>
        <begin position="2"/>
        <end position="169"/>
    </location>
</feature>
<feature type="domain" description="YhdP central" evidence="2">
    <location>
        <begin position="739"/>
        <end position="989"/>
    </location>
</feature>
<protein>
    <submittedName>
        <fullName evidence="3">AsmA-like C-terminal domain-containing protein</fullName>
    </submittedName>
</protein>
<keyword evidence="1" id="KW-0812">Transmembrane</keyword>
<dbReference type="RefSeq" id="WP_191157076.1">
    <property type="nucleotide sequence ID" value="NZ_JACWUN010000015.1"/>
</dbReference>
<dbReference type="PANTHER" id="PTHR30441:SF4">
    <property type="entry name" value="PROTEIN ASMA"/>
    <property type="match status" value="1"/>
</dbReference>
<dbReference type="AlphaFoldDB" id="A0A8J6QVA1"/>
<sequence length="1034" mass="113960">MMRSIITTATRVIITLLLIGLLAIALLLLYVSRLELEEYRHALEEQISSVLQQPVRIGSGSLKFRQGLAIELYQVEIGTEQEFHLMIPQIRATLPLRPLLNRQVILKNVEILGAKTALHLPLKQQLPPASTTINQDHPFELDIRMLTVRHAEVRIYDRGESLVHLANLHAVIYDWQAQRPSQLVISGHEMQTQADFLLETMLPPFTGDNWRQLNWEADLQIGRHRSDIEVTDIQTALAQSGRIKLTLDGVPAEGVQVSTTVTRAGSSIPLIHVDGIWTSTREAEILEQLDGTLLGFPARGYVSLQHTPARQLSALLESCNLTVTSADLAAINHMTQAGIVSGLLEHLRLRIDHQWPESDEHTVPLQVNGQVKISDISWKDPAPWSIGAIESEWNFHNSTLTLDATRIHTELGSLQIDGLIDQLFTEPFLRLEAIATPLVEDLLTGLNLPEGWSASGPAQLAMGIKGTLDAPAFTLSATLDDSRIVLDSYYSKEIPQPARVTISGKLHHHDSIEIDHFTVNLKPVNISGKARIRPWDKVPSVALTTDDLDLSSLSSINRTFRRLQLTGKASADLFLDDTSWNGKLLLTEGGAHLTTLIGDLNSVSGEVEIDRHGLRFNQLPAKLGDSAFMVNGDMQGWSDPALKLEVAASSARAQDLVFRNPDLTLHNLLGRLEIDQHGISFEPVTVTLEGSTQASVFGRVTNFSQPQTNLVIHGEKANVLDIVNLFRGPPRTSPESTPDDSPQEPIIIQISAREGNLGGMKFSNARTTLIDHKGVLSIYPLTFESRGGWVRAKVEYNRHDLAAPLKISGHLNGVDASIVHHDLFDRPGLIRGPLTGDFYLEGDPGGDTFWEHAGGGAYFQIHQGTLRKFRGLAQIFSLLNVSQIFSGRLPDMDREGMPFTLMEGSVQLSNGLVYSEDFKIISEAMNMSIVGQHDLKNETLDLILGVMPLRTVDKVVSSIPIAGWLLAGEDRAVLTAYFHVEGPAENPSVSAIPINTISNTVLGVFKRTFGLPEKLIRDFGSLFQPEAAKKEEAE</sequence>
<dbReference type="InterPro" id="IPR052894">
    <property type="entry name" value="AsmA-related"/>
</dbReference>
<dbReference type="Proteomes" id="UP000632828">
    <property type="component" value="Unassembled WGS sequence"/>
</dbReference>
<feature type="transmembrane region" description="Helical" evidence="1">
    <location>
        <begin position="12"/>
        <end position="31"/>
    </location>
</feature>
<dbReference type="InterPro" id="IPR025263">
    <property type="entry name" value="YhdP_central"/>
</dbReference>